<evidence type="ECO:0000313" key="3">
    <source>
        <dbReference type="Proteomes" id="UP000050761"/>
    </source>
</evidence>
<name>A0A183FJ12_HELPZ</name>
<reference evidence="4" key="2">
    <citation type="submission" date="2019-09" db="UniProtKB">
        <authorList>
            <consortium name="WormBaseParasite"/>
        </authorList>
    </citation>
    <scope>IDENTIFICATION</scope>
</reference>
<evidence type="ECO:0000313" key="4">
    <source>
        <dbReference type="WBParaSite" id="HPBE_0000694601-mRNA-1"/>
    </source>
</evidence>
<reference evidence="2 3" key="1">
    <citation type="submission" date="2018-11" db="EMBL/GenBank/DDBJ databases">
        <authorList>
            <consortium name="Pathogen Informatics"/>
        </authorList>
    </citation>
    <scope>NUCLEOTIDE SEQUENCE [LARGE SCALE GENOMIC DNA]</scope>
</reference>
<dbReference type="WBParaSite" id="HPBE_0000694601-mRNA-1">
    <property type="protein sequence ID" value="HPBE_0000694601-mRNA-1"/>
    <property type="gene ID" value="HPBE_0000694601"/>
</dbReference>
<evidence type="ECO:0000313" key="2">
    <source>
        <dbReference type="EMBL" id="VDO70326.1"/>
    </source>
</evidence>
<dbReference type="EMBL" id="UZAH01025775">
    <property type="protein sequence ID" value="VDO70326.1"/>
    <property type="molecule type" value="Genomic_DNA"/>
</dbReference>
<keyword evidence="3" id="KW-1185">Reference proteome</keyword>
<proteinExistence type="predicted"/>
<evidence type="ECO:0000256" key="1">
    <source>
        <dbReference type="SAM" id="SignalP"/>
    </source>
</evidence>
<accession>A0A3P7XA17</accession>
<keyword evidence="1" id="KW-0732">Signal</keyword>
<feature type="signal peptide" evidence="1">
    <location>
        <begin position="1"/>
        <end position="17"/>
    </location>
</feature>
<gene>
    <name evidence="2" type="ORF">HPBE_LOCUS6947</name>
</gene>
<dbReference type="Proteomes" id="UP000050761">
    <property type="component" value="Unassembled WGS sequence"/>
</dbReference>
<accession>A0A183FJ12</accession>
<feature type="chain" id="PRO_5044551444" evidence="1">
    <location>
        <begin position="18"/>
        <end position="142"/>
    </location>
</feature>
<protein>
    <submittedName>
        <fullName evidence="4">DUF148 domain-containing protein</fullName>
    </submittedName>
</protein>
<dbReference type="AlphaFoldDB" id="A0A183FJ12"/>
<dbReference type="OrthoDB" id="5840102at2759"/>
<organism evidence="3 4">
    <name type="scientific">Heligmosomoides polygyrus</name>
    <name type="common">Parasitic roundworm</name>
    <dbReference type="NCBI Taxonomy" id="6339"/>
    <lineage>
        <taxon>Eukaryota</taxon>
        <taxon>Metazoa</taxon>
        <taxon>Ecdysozoa</taxon>
        <taxon>Nematoda</taxon>
        <taxon>Chromadorea</taxon>
        <taxon>Rhabditida</taxon>
        <taxon>Rhabditina</taxon>
        <taxon>Rhabditomorpha</taxon>
        <taxon>Strongyloidea</taxon>
        <taxon>Heligmosomidae</taxon>
        <taxon>Heligmosomoides</taxon>
    </lineage>
</organism>
<sequence>MRSVLVFLFLTLVCALAFDPVFVDELEDLVINKNDERELDLLDDADNMIRSEKQKRLDVILARQPKIIQERFKMEVERKKLRHQQKLDMRIAKATDPMIKEFWEEIRKLDDDMSISENEAELKEFELKSKLTPMQRRMLGKD</sequence>